<feature type="signal peptide" evidence="1">
    <location>
        <begin position="1"/>
        <end position="20"/>
    </location>
</feature>
<keyword evidence="1" id="KW-0732">Signal</keyword>
<keyword evidence="3" id="KW-1185">Reference proteome</keyword>
<organism evidence="2 3">
    <name type="scientific">Pandoraea sputorum</name>
    <dbReference type="NCBI Taxonomy" id="93222"/>
    <lineage>
        <taxon>Bacteria</taxon>
        <taxon>Pseudomonadati</taxon>
        <taxon>Pseudomonadota</taxon>
        <taxon>Betaproteobacteria</taxon>
        <taxon>Burkholderiales</taxon>
        <taxon>Burkholderiaceae</taxon>
        <taxon>Pandoraea</taxon>
    </lineage>
</organism>
<dbReference type="RefSeq" id="WP_039398456.1">
    <property type="nucleotide sequence ID" value="NZ_CABPRX010000002.1"/>
</dbReference>
<name>A0A239SIQ9_9BURK</name>
<sequence length="157" mass="17173">MIRFVAIACLLCWLPALWTADNAVSAPLTTHEKSSEVPFITGGIGEDEVQQFREAAARYNLRMTFATTSGSYLSDVDVMISDAAGHSILAVRTEGPFLFVKLPPGRYGVAAQMPQMAEHRTVRVPARGSAELNFHWDIPGYLGDLHLCANCPTPPKR</sequence>
<gene>
    <name evidence="2" type="ORF">SAMEA4530655_02421</name>
</gene>
<dbReference type="OrthoDB" id="5568005at2"/>
<dbReference type="GeneID" id="88095061"/>
<dbReference type="STRING" id="93222.NA29_16315"/>
<evidence type="ECO:0000313" key="3">
    <source>
        <dbReference type="Proteomes" id="UP000215126"/>
    </source>
</evidence>
<evidence type="ECO:0000313" key="2">
    <source>
        <dbReference type="EMBL" id="SNU85345.1"/>
    </source>
</evidence>
<dbReference type="EMBL" id="LT906435">
    <property type="protein sequence ID" value="SNU85345.1"/>
    <property type="molecule type" value="Genomic_DNA"/>
</dbReference>
<evidence type="ECO:0008006" key="4">
    <source>
        <dbReference type="Google" id="ProtNLM"/>
    </source>
</evidence>
<dbReference type="Proteomes" id="UP000215126">
    <property type="component" value="Chromosome 1"/>
</dbReference>
<proteinExistence type="predicted"/>
<accession>A0A239SIQ9</accession>
<reference evidence="2 3" key="1">
    <citation type="submission" date="2017-06" db="EMBL/GenBank/DDBJ databases">
        <authorList>
            <consortium name="Pathogen Informatics"/>
        </authorList>
    </citation>
    <scope>NUCLEOTIDE SEQUENCE [LARGE SCALE GENOMIC DNA]</scope>
    <source>
        <strain evidence="2 3">NCTC13161</strain>
    </source>
</reference>
<feature type="chain" id="PRO_5011528087" description="Carboxypeptidase regulatory-like domain-containing protein" evidence="1">
    <location>
        <begin position="21"/>
        <end position="157"/>
    </location>
</feature>
<evidence type="ECO:0000256" key="1">
    <source>
        <dbReference type="SAM" id="SignalP"/>
    </source>
</evidence>
<dbReference type="AlphaFoldDB" id="A0A239SIQ9"/>
<dbReference type="KEGG" id="pspu:NA29_16315"/>
<protein>
    <recommendedName>
        <fullName evidence="4">Carboxypeptidase regulatory-like domain-containing protein</fullName>
    </recommendedName>
</protein>